<sequence length="171" mass="19677">MLMDSSSTSSSNFSMSPPTNDIPSTIVWKQTMKTITLQININHVQIVLSERCLKLLNRLKTISLPLYGSIHLQQCDLEHMADVNRPYRHSNNASFQRNVVKLTLEKKSFDMWPHLLMQQTDQQVEFYLLEADFLVHIYYQQDEEPSLAPDACDTLDFETVINGQGEKTGLE</sequence>
<reference evidence="1 2" key="1">
    <citation type="submission" date="2014-09" db="EMBL/GenBank/DDBJ databases">
        <authorList>
            <person name="Ellenberger Sabrina"/>
        </authorList>
    </citation>
    <scope>NUCLEOTIDE SEQUENCE [LARGE SCALE GENOMIC DNA]</scope>
    <source>
        <strain evidence="1 2">CBS 412.66</strain>
    </source>
</reference>
<evidence type="ECO:0000313" key="1">
    <source>
        <dbReference type="EMBL" id="CEP17405.1"/>
    </source>
</evidence>
<dbReference type="OrthoDB" id="2233034at2759"/>
<dbReference type="Proteomes" id="UP000054107">
    <property type="component" value="Unassembled WGS sequence"/>
</dbReference>
<gene>
    <name evidence="1" type="primary">PARPA_11701.1 scaffold 44482</name>
</gene>
<dbReference type="EMBL" id="LN733663">
    <property type="protein sequence ID" value="CEP17405.1"/>
    <property type="molecule type" value="Genomic_DNA"/>
</dbReference>
<evidence type="ECO:0000313" key="2">
    <source>
        <dbReference type="Proteomes" id="UP000054107"/>
    </source>
</evidence>
<dbReference type="SUPFAM" id="SSF49764">
    <property type="entry name" value="HSP20-like chaperones"/>
    <property type="match status" value="1"/>
</dbReference>
<protein>
    <recommendedName>
        <fullName evidence="3">CS domain-containing protein</fullName>
    </recommendedName>
</protein>
<keyword evidence="2" id="KW-1185">Reference proteome</keyword>
<proteinExistence type="predicted"/>
<accession>A0A0B7NPF2</accession>
<dbReference type="AlphaFoldDB" id="A0A0B7NPF2"/>
<name>A0A0B7NPF2_9FUNG</name>
<dbReference type="InterPro" id="IPR008978">
    <property type="entry name" value="HSP20-like_chaperone"/>
</dbReference>
<organism evidence="1 2">
    <name type="scientific">Parasitella parasitica</name>
    <dbReference type="NCBI Taxonomy" id="35722"/>
    <lineage>
        <taxon>Eukaryota</taxon>
        <taxon>Fungi</taxon>
        <taxon>Fungi incertae sedis</taxon>
        <taxon>Mucoromycota</taxon>
        <taxon>Mucoromycotina</taxon>
        <taxon>Mucoromycetes</taxon>
        <taxon>Mucorales</taxon>
        <taxon>Mucorineae</taxon>
        <taxon>Mucoraceae</taxon>
        <taxon>Parasitella</taxon>
    </lineage>
</organism>
<evidence type="ECO:0008006" key="3">
    <source>
        <dbReference type="Google" id="ProtNLM"/>
    </source>
</evidence>